<evidence type="ECO:0000256" key="1">
    <source>
        <dbReference type="ARBA" id="ARBA00023002"/>
    </source>
</evidence>
<dbReference type="Pfam" id="PF02332">
    <property type="entry name" value="Phenol_Hydrox"/>
    <property type="match status" value="1"/>
</dbReference>
<dbReference type="PIRSF" id="PIRSF000040">
    <property type="entry name" value="MMOH_comp"/>
    <property type="match status" value="1"/>
</dbReference>
<dbReference type="InterPro" id="IPR012078">
    <property type="entry name" value="MP_mOase_hydro"/>
</dbReference>
<dbReference type="GO" id="GO:0016709">
    <property type="term" value="F:oxidoreductase activity, acting on paired donors, with incorporation or reduction of molecular oxygen, NAD(P)H as one donor, and incorporation of one atom of oxygen"/>
    <property type="evidence" value="ECO:0007669"/>
    <property type="project" value="InterPro"/>
</dbReference>
<name>A0A1I5ZSW8_9GAMM</name>
<dbReference type="EMBL" id="FOYD01000001">
    <property type="protein sequence ID" value="SFQ59531.1"/>
    <property type="molecule type" value="Genomic_DNA"/>
</dbReference>
<sequence>MSIEIKTHAVEPIRHTYSNIQRRFGDKPASRYQEASYDIEATTNFHYRPLWDPQHGLNDPGRSAVRMADWHAVTDPRQFYYGVYVQSRAKMQEATEYNFSFCDKRGLLTRLPDAVQENLLRLLVPLRHVELGANMNNSSVAGDCVAGTMTQLHIYQAMDRLGMGQYLSRIALLIDGGTGEALDRSKTYWLEDALWQPLRRLVEDSLVIKDWFELTLVQNLIIDGHLYPLMYQHFDQWLAEQGAEDVSMLTEFMRDWFSESSRWVDAMVKTVRAESEANVEQLQSWIEVWQPRVVTALAPLAEASVGAPALSEVAAQFAARLKKLGFAAQEIAA</sequence>
<dbReference type="InterPro" id="IPR003430">
    <property type="entry name" value="Phenol_Hydrox"/>
</dbReference>
<dbReference type="CDD" id="cd01058">
    <property type="entry name" value="AAMH_B"/>
    <property type="match status" value="1"/>
</dbReference>
<proteinExistence type="predicted"/>
<keyword evidence="1" id="KW-0560">Oxidoreductase</keyword>
<dbReference type="STRING" id="1002526.SAMN05216578_101302"/>
<organism evidence="3 4">
    <name type="scientific">Halopseudomonas formosensis</name>
    <dbReference type="NCBI Taxonomy" id="1002526"/>
    <lineage>
        <taxon>Bacteria</taxon>
        <taxon>Pseudomonadati</taxon>
        <taxon>Pseudomonadota</taxon>
        <taxon>Gammaproteobacteria</taxon>
        <taxon>Pseudomonadales</taxon>
        <taxon>Pseudomonadaceae</taxon>
        <taxon>Halopseudomonas</taxon>
    </lineage>
</organism>
<dbReference type="SUPFAM" id="SSF47240">
    <property type="entry name" value="Ferritin-like"/>
    <property type="match status" value="1"/>
</dbReference>
<dbReference type="InterPro" id="IPR009078">
    <property type="entry name" value="Ferritin-like_SF"/>
</dbReference>
<dbReference type="InterPro" id="IPR012348">
    <property type="entry name" value="RNR-like"/>
</dbReference>
<evidence type="ECO:0000313" key="3">
    <source>
        <dbReference type="EMBL" id="SFQ59531.1"/>
    </source>
</evidence>
<dbReference type="OrthoDB" id="9806768at2"/>
<dbReference type="Proteomes" id="UP000242815">
    <property type="component" value="Unassembled WGS sequence"/>
</dbReference>
<gene>
    <name evidence="3" type="ORF">SAMN05216578_101302</name>
</gene>
<dbReference type="AlphaFoldDB" id="A0A1I5ZSW8"/>
<keyword evidence="2" id="KW-0503">Monooxygenase</keyword>
<accession>A0A1I5ZSW8</accession>
<evidence type="ECO:0000256" key="2">
    <source>
        <dbReference type="ARBA" id="ARBA00023033"/>
    </source>
</evidence>
<dbReference type="RefSeq" id="WP_090536264.1">
    <property type="nucleotide sequence ID" value="NZ_FOYD01000001.1"/>
</dbReference>
<dbReference type="Gene3D" id="1.10.620.20">
    <property type="entry name" value="Ribonucleotide Reductase, subunit A"/>
    <property type="match status" value="1"/>
</dbReference>
<reference evidence="3 4" key="1">
    <citation type="submission" date="2016-10" db="EMBL/GenBank/DDBJ databases">
        <authorList>
            <person name="de Groot N.N."/>
        </authorList>
    </citation>
    <scope>NUCLEOTIDE SEQUENCE [LARGE SCALE GENOMIC DNA]</scope>
    <source>
        <strain evidence="3 4">JCM 18415</strain>
    </source>
</reference>
<protein>
    <submittedName>
        <fullName evidence="3">Phenol hydroxylase P1 protein</fullName>
    </submittedName>
</protein>
<evidence type="ECO:0000313" key="4">
    <source>
        <dbReference type="Proteomes" id="UP000242815"/>
    </source>
</evidence>